<dbReference type="Gene3D" id="3.30.565.10">
    <property type="entry name" value="Histidine kinase-like ATPase, C-terminal domain"/>
    <property type="match status" value="1"/>
</dbReference>
<keyword evidence="10" id="KW-0732">Signal</keyword>
<dbReference type="InterPro" id="IPR011990">
    <property type="entry name" value="TPR-like_helical_dom_sf"/>
</dbReference>
<dbReference type="InterPro" id="IPR036097">
    <property type="entry name" value="HisK_dim/P_sf"/>
</dbReference>
<dbReference type="Pfam" id="PF13424">
    <property type="entry name" value="TPR_12"/>
    <property type="match status" value="1"/>
</dbReference>
<dbReference type="RefSeq" id="WP_194120426.1">
    <property type="nucleotide sequence ID" value="NZ_JACYGY010000001.1"/>
</dbReference>
<name>A0ABR9W9P6_9BACT</name>
<dbReference type="SMART" id="SM00387">
    <property type="entry name" value="HATPase_c"/>
    <property type="match status" value="1"/>
</dbReference>
<dbReference type="InterPro" id="IPR005467">
    <property type="entry name" value="His_kinase_dom"/>
</dbReference>
<dbReference type="SMART" id="SM00028">
    <property type="entry name" value="TPR"/>
    <property type="match status" value="5"/>
</dbReference>
<dbReference type="PROSITE" id="PS50109">
    <property type="entry name" value="HIS_KIN"/>
    <property type="match status" value="1"/>
</dbReference>
<evidence type="ECO:0000256" key="2">
    <source>
        <dbReference type="ARBA" id="ARBA00012438"/>
    </source>
</evidence>
<dbReference type="Pfam" id="PF13374">
    <property type="entry name" value="TPR_10"/>
    <property type="match status" value="1"/>
</dbReference>
<dbReference type="Proteomes" id="UP000634134">
    <property type="component" value="Unassembled WGS sequence"/>
</dbReference>
<evidence type="ECO:0000256" key="8">
    <source>
        <dbReference type="SAM" id="Coils"/>
    </source>
</evidence>
<keyword evidence="8" id="KW-0175">Coiled coil</keyword>
<accession>A0ABR9W9P6</accession>
<evidence type="ECO:0000256" key="3">
    <source>
        <dbReference type="ARBA" id="ARBA00022553"/>
    </source>
</evidence>
<dbReference type="InterPro" id="IPR003661">
    <property type="entry name" value="HisK_dim/P_dom"/>
</dbReference>
<dbReference type="Gene3D" id="1.25.40.10">
    <property type="entry name" value="Tetratricopeptide repeat domain"/>
    <property type="match status" value="2"/>
</dbReference>
<dbReference type="PANTHER" id="PTHR43711">
    <property type="entry name" value="TWO-COMPONENT HISTIDINE KINASE"/>
    <property type="match status" value="1"/>
</dbReference>
<feature type="coiled-coil region" evidence="8">
    <location>
        <begin position="386"/>
        <end position="413"/>
    </location>
</feature>
<dbReference type="SUPFAM" id="SSF47384">
    <property type="entry name" value="Homodimeric domain of signal transducing histidine kinase"/>
    <property type="match status" value="1"/>
</dbReference>
<dbReference type="PROSITE" id="PS50005">
    <property type="entry name" value="TPR"/>
    <property type="match status" value="2"/>
</dbReference>
<evidence type="ECO:0000256" key="4">
    <source>
        <dbReference type="ARBA" id="ARBA00022679"/>
    </source>
</evidence>
<dbReference type="SUPFAM" id="SSF55874">
    <property type="entry name" value="ATPase domain of HSP90 chaperone/DNA topoisomerase II/histidine kinase"/>
    <property type="match status" value="1"/>
</dbReference>
<keyword evidence="6" id="KW-0902">Two-component regulatory system</keyword>
<evidence type="ECO:0000256" key="7">
    <source>
        <dbReference type="PROSITE-ProRule" id="PRU00339"/>
    </source>
</evidence>
<organism evidence="12 13">
    <name type="scientific">Dyadobacter subterraneus</name>
    <dbReference type="NCBI Taxonomy" id="2773304"/>
    <lineage>
        <taxon>Bacteria</taxon>
        <taxon>Pseudomonadati</taxon>
        <taxon>Bacteroidota</taxon>
        <taxon>Cytophagia</taxon>
        <taxon>Cytophagales</taxon>
        <taxon>Spirosomataceae</taxon>
        <taxon>Dyadobacter</taxon>
    </lineage>
</organism>
<feature type="domain" description="Histidine kinase" evidence="11">
    <location>
        <begin position="427"/>
        <end position="644"/>
    </location>
</feature>
<dbReference type="CDD" id="cd00082">
    <property type="entry name" value="HisKA"/>
    <property type="match status" value="1"/>
</dbReference>
<feature type="signal peptide" evidence="10">
    <location>
        <begin position="1"/>
        <end position="26"/>
    </location>
</feature>
<feature type="transmembrane region" description="Helical" evidence="9">
    <location>
        <begin position="360"/>
        <end position="383"/>
    </location>
</feature>
<dbReference type="EC" id="2.7.13.3" evidence="2"/>
<evidence type="ECO:0000313" key="13">
    <source>
        <dbReference type="Proteomes" id="UP000634134"/>
    </source>
</evidence>
<feature type="repeat" description="TPR" evidence="7">
    <location>
        <begin position="208"/>
        <end position="241"/>
    </location>
</feature>
<dbReference type="GO" id="GO:0016301">
    <property type="term" value="F:kinase activity"/>
    <property type="evidence" value="ECO:0007669"/>
    <property type="project" value="UniProtKB-KW"/>
</dbReference>
<reference evidence="13" key="1">
    <citation type="submission" date="2023-07" db="EMBL/GenBank/DDBJ databases">
        <title>Dyadobacter sp. nov 'subterranea' isolated from contaminted grondwater.</title>
        <authorList>
            <person name="Szabo I."/>
            <person name="Al-Omari J."/>
            <person name="Szerdahelyi S.G."/>
            <person name="Rado J."/>
        </authorList>
    </citation>
    <scope>NUCLEOTIDE SEQUENCE [LARGE SCALE GENOMIC DNA]</scope>
    <source>
        <strain evidence="13">UP-52</strain>
    </source>
</reference>
<dbReference type="SMART" id="SM00388">
    <property type="entry name" value="HisKA"/>
    <property type="match status" value="1"/>
</dbReference>
<dbReference type="InterPro" id="IPR050736">
    <property type="entry name" value="Sensor_HK_Regulatory"/>
</dbReference>
<evidence type="ECO:0000256" key="1">
    <source>
        <dbReference type="ARBA" id="ARBA00000085"/>
    </source>
</evidence>
<comment type="catalytic activity">
    <reaction evidence="1">
        <text>ATP + protein L-histidine = ADP + protein N-phospho-L-histidine.</text>
        <dbReference type="EC" id="2.7.13.3"/>
    </reaction>
</comment>
<gene>
    <name evidence="12" type="ORF">IEE83_09965</name>
</gene>
<keyword evidence="4" id="KW-0808">Transferase</keyword>
<dbReference type="InterPro" id="IPR003594">
    <property type="entry name" value="HATPase_dom"/>
</dbReference>
<evidence type="ECO:0000313" key="12">
    <source>
        <dbReference type="EMBL" id="MBE9462207.1"/>
    </source>
</evidence>
<keyword evidence="13" id="KW-1185">Reference proteome</keyword>
<keyword evidence="3" id="KW-0597">Phosphoprotein</keyword>
<dbReference type="Pfam" id="PF00512">
    <property type="entry name" value="HisKA"/>
    <property type="match status" value="1"/>
</dbReference>
<dbReference type="InterPro" id="IPR019734">
    <property type="entry name" value="TPR_rpt"/>
</dbReference>
<keyword evidence="9" id="KW-0812">Transmembrane</keyword>
<dbReference type="InterPro" id="IPR004358">
    <property type="entry name" value="Sig_transdc_His_kin-like_C"/>
</dbReference>
<sequence length="650" mass="74073">MTTLSKLITISIVILLVQLTSATAYSQDGSDLIKTFKRFKGEPRDSVQISICNKLAEKYLFNNTDSSLLFGTIALQYAKEVCLLKETVRAYNNIAKIYYVNGSFFESLSYADSASVISKQQGWKSELAIAINTRGVIYLGQKRFKEAIPEFKKALAINEQIKDSAKISANYFNIGLCHDELHQFKDAFANLKKALLIAEQCKDGHLNQMSLNRIGETYFHSRNYKQALFYYQSALHFTAYQDRWEKGFAYSGLAQTLYEMKRYNEALAYADRSFALMQQMKADWDTERAANILSKCYAALKDYQKAYEYQAIARAYGDSILNQNKEQEINYLHLQDQKAENLDLTRENENSRQVIKNNRIIISLTALFSILLLGALFLLRLNISRKNVLNRKLQESNDAIGQQKQEIQAQREALISLNQTKDRVLSVIGHDLRSPFASIVQALDMITQGYLDEQERKYILQDFHRQILHVSELIDNLLNWASSQRSGAQVKYEKINLTEVTGSVLSLYKPVSQQKKQHLIHQDQKPVYIEADENHVKIILQNIISNAIKFTPPTGTINLFYSCQDDFSAIHIKDSGKGMSEEKLARLFKSSGVAISENGTNSEPGTGLGLVMIKQFIEENDGRIQVRSEKDQGSEFIVYFKSCQKSDLSL</sequence>
<dbReference type="Pfam" id="PF02518">
    <property type="entry name" value="HATPase_c"/>
    <property type="match status" value="1"/>
</dbReference>
<evidence type="ECO:0000256" key="6">
    <source>
        <dbReference type="ARBA" id="ARBA00023012"/>
    </source>
</evidence>
<feature type="repeat" description="TPR" evidence="7">
    <location>
        <begin position="128"/>
        <end position="161"/>
    </location>
</feature>
<dbReference type="InterPro" id="IPR036890">
    <property type="entry name" value="HATPase_C_sf"/>
</dbReference>
<protein>
    <recommendedName>
        <fullName evidence="2">histidine kinase</fullName>
        <ecNumber evidence="2">2.7.13.3</ecNumber>
    </recommendedName>
</protein>
<comment type="caution">
    <text evidence="12">The sequence shown here is derived from an EMBL/GenBank/DDBJ whole genome shotgun (WGS) entry which is preliminary data.</text>
</comment>
<feature type="chain" id="PRO_5047249706" description="histidine kinase" evidence="10">
    <location>
        <begin position="27"/>
        <end position="650"/>
    </location>
</feature>
<dbReference type="PANTHER" id="PTHR43711:SF31">
    <property type="entry name" value="HISTIDINE KINASE"/>
    <property type="match status" value="1"/>
</dbReference>
<dbReference type="PRINTS" id="PR00344">
    <property type="entry name" value="BCTRLSENSOR"/>
</dbReference>
<dbReference type="Gene3D" id="1.10.287.130">
    <property type="match status" value="1"/>
</dbReference>
<evidence type="ECO:0000256" key="9">
    <source>
        <dbReference type="SAM" id="Phobius"/>
    </source>
</evidence>
<proteinExistence type="predicted"/>
<keyword evidence="9" id="KW-0472">Membrane</keyword>
<keyword evidence="5 12" id="KW-0418">Kinase</keyword>
<keyword evidence="9" id="KW-1133">Transmembrane helix</keyword>
<dbReference type="SUPFAM" id="SSF48452">
    <property type="entry name" value="TPR-like"/>
    <property type="match status" value="2"/>
</dbReference>
<evidence type="ECO:0000259" key="11">
    <source>
        <dbReference type="PROSITE" id="PS50109"/>
    </source>
</evidence>
<evidence type="ECO:0000256" key="10">
    <source>
        <dbReference type="SAM" id="SignalP"/>
    </source>
</evidence>
<keyword evidence="7" id="KW-0802">TPR repeat</keyword>
<evidence type="ECO:0000256" key="5">
    <source>
        <dbReference type="ARBA" id="ARBA00022777"/>
    </source>
</evidence>
<dbReference type="EMBL" id="JACYGY010000001">
    <property type="protein sequence ID" value="MBE9462207.1"/>
    <property type="molecule type" value="Genomic_DNA"/>
</dbReference>